<name>A0AA40CB03_9PEZI</name>
<protein>
    <recommendedName>
        <fullName evidence="3">F-box domain-containing protein</fullName>
    </recommendedName>
</protein>
<reference evidence="1" key="1">
    <citation type="submission" date="2023-06" db="EMBL/GenBank/DDBJ databases">
        <title>Genome-scale phylogeny and comparative genomics of the fungal order Sordariales.</title>
        <authorList>
            <consortium name="Lawrence Berkeley National Laboratory"/>
            <person name="Hensen N."/>
            <person name="Bonometti L."/>
            <person name="Westerberg I."/>
            <person name="Brannstrom I.O."/>
            <person name="Guillou S."/>
            <person name="Cros-Aarteil S."/>
            <person name="Calhoun S."/>
            <person name="Haridas S."/>
            <person name="Kuo A."/>
            <person name="Mondo S."/>
            <person name="Pangilinan J."/>
            <person name="Riley R."/>
            <person name="Labutti K."/>
            <person name="Andreopoulos B."/>
            <person name="Lipzen A."/>
            <person name="Chen C."/>
            <person name="Yanf M."/>
            <person name="Daum C."/>
            <person name="Ng V."/>
            <person name="Clum A."/>
            <person name="Steindorff A."/>
            <person name="Ohm R."/>
            <person name="Martin F."/>
            <person name="Silar P."/>
            <person name="Natvig D."/>
            <person name="Lalanne C."/>
            <person name="Gautier V."/>
            <person name="Ament-Velasquez S.L."/>
            <person name="Kruys A."/>
            <person name="Hutchinson M.I."/>
            <person name="Powell A.J."/>
            <person name="Barry K."/>
            <person name="Miller A.N."/>
            <person name="Grigoriev I.V."/>
            <person name="Debuchy R."/>
            <person name="Gladieux P."/>
            <person name="Thoren M.H."/>
            <person name="Johannesson H."/>
        </authorList>
    </citation>
    <scope>NUCLEOTIDE SEQUENCE</scope>
    <source>
        <strain evidence="1">CBS 606.72</strain>
    </source>
</reference>
<dbReference type="AlphaFoldDB" id="A0AA40CB03"/>
<gene>
    <name evidence="1" type="ORF">B0T14DRAFT_5613</name>
</gene>
<evidence type="ECO:0008006" key="3">
    <source>
        <dbReference type="Google" id="ProtNLM"/>
    </source>
</evidence>
<dbReference type="InterPro" id="IPR032675">
    <property type="entry name" value="LRR_dom_sf"/>
</dbReference>
<dbReference type="Proteomes" id="UP001175000">
    <property type="component" value="Unassembled WGS sequence"/>
</dbReference>
<evidence type="ECO:0000313" key="1">
    <source>
        <dbReference type="EMBL" id="KAK0631610.1"/>
    </source>
</evidence>
<dbReference type="EMBL" id="JAULSU010000001">
    <property type="protein sequence ID" value="KAK0631610.1"/>
    <property type="molecule type" value="Genomic_DNA"/>
</dbReference>
<evidence type="ECO:0000313" key="2">
    <source>
        <dbReference type="Proteomes" id="UP001175000"/>
    </source>
</evidence>
<organism evidence="1 2">
    <name type="scientific">Immersiella caudata</name>
    <dbReference type="NCBI Taxonomy" id="314043"/>
    <lineage>
        <taxon>Eukaryota</taxon>
        <taxon>Fungi</taxon>
        <taxon>Dikarya</taxon>
        <taxon>Ascomycota</taxon>
        <taxon>Pezizomycotina</taxon>
        <taxon>Sordariomycetes</taxon>
        <taxon>Sordariomycetidae</taxon>
        <taxon>Sordariales</taxon>
        <taxon>Lasiosphaeriaceae</taxon>
        <taxon>Immersiella</taxon>
    </lineage>
</organism>
<accession>A0AA40CB03</accession>
<dbReference type="Gene3D" id="3.80.10.10">
    <property type="entry name" value="Ribonuclease Inhibitor"/>
    <property type="match status" value="1"/>
</dbReference>
<keyword evidence="2" id="KW-1185">Reference proteome</keyword>
<comment type="caution">
    <text evidence="1">The sequence shown here is derived from an EMBL/GenBank/DDBJ whole genome shotgun (WGS) entry which is preliminary data.</text>
</comment>
<sequence>MNINVPQEVLVLVASFLPTASDICNFRFSCRSFATAGFPVLFHSVSVLNTIEHIGGFQSTLGNSALYVTRHLTIQHGEWPVVTSRKAWLQHFLRIKEDLESVDNAFAKYLHFIQQEQQRTFDQDTHFRQLLQALPMLNSLTLSHINKWSWKPFRSPHYNELVRRISTLPHWESVVSQPLLSILALLNTFPKIRRLNIYGSLSPALTQRRHPQILHLEVTSIAGYHKNSSNIESFLSSFPNLRTVLISMEGGGPTGGTTMPLNQLYWPDLHTCTLVNITSEEGELFDFVQRHKGLRFLCVVGATFTSGSWDSFFTQYQCLQNPPSFQTRSLESWRRS</sequence>
<proteinExistence type="predicted"/>